<evidence type="ECO:0000313" key="1">
    <source>
        <dbReference type="EMBL" id="KAG1271437.1"/>
    </source>
</evidence>
<dbReference type="EMBL" id="JAANQT010017941">
    <property type="protein sequence ID" value="KAG1271437.1"/>
    <property type="molecule type" value="Genomic_DNA"/>
</dbReference>
<keyword evidence="2" id="KW-1185">Reference proteome</keyword>
<comment type="caution">
    <text evidence="1">The sequence shown here is derived from an EMBL/GenBank/DDBJ whole genome shotgun (WGS) entry which is preliminary data.</text>
</comment>
<evidence type="ECO:0000313" key="2">
    <source>
        <dbReference type="Proteomes" id="UP000716291"/>
    </source>
</evidence>
<protein>
    <submittedName>
        <fullName evidence="1">Uncharacterized protein</fullName>
    </submittedName>
</protein>
<name>A0A9P6WQY2_RHIOR</name>
<gene>
    <name evidence="1" type="ORF">G6F64_015596</name>
</gene>
<organism evidence="1 2">
    <name type="scientific">Rhizopus oryzae</name>
    <name type="common">Mucormycosis agent</name>
    <name type="synonym">Rhizopus arrhizus var. delemar</name>
    <dbReference type="NCBI Taxonomy" id="64495"/>
    <lineage>
        <taxon>Eukaryota</taxon>
        <taxon>Fungi</taxon>
        <taxon>Fungi incertae sedis</taxon>
        <taxon>Mucoromycota</taxon>
        <taxon>Mucoromycotina</taxon>
        <taxon>Mucoromycetes</taxon>
        <taxon>Mucorales</taxon>
        <taxon>Mucorineae</taxon>
        <taxon>Rhizopodaceae</taxon>
        <taxon>Rhizopus</taxon>
    </lineage>
</organism>
<accession>A0A9P6WQY2</accession>
<dbReference type="AlphaFoldDB" id="A0A9P6WQY2"/>
<dbReference type="Proteomes" id="UP000716291">
    <property type="component" value="Unassembled WGS sequence"/>
</dbReference>
<reference evidence="1" key="1">
    <citation type="journal article" date="2020" name="Microb. Genom.">
        <title>Genetic diversity of clinical and environmental Mucorales isolates obtained from an investigation of mucormycosis cases among solid organ transplant recipients.</title>
        <authorList>
            <person name="Nguyen M.H."/>
            <person name="Kaul D."/>
            <person name="Muto C."/>
            <person name="Cheng S.J."/>
            <person name="Richter R.A."/>
            <person name="Bruno V.M."/>
            <person name="Liu G."/>
            <person name="Beyhan S."/>
            <person name="Sundermann A.J."/>
            <person name="Mounaud S."/>
            <person name="Pasculle A.W."/>
            <person name="Nierman W.C."/>
            <person name="Driscoll E."/>
            <person name="Cumbie R."/>
            <person name="Clancy C.J."/>
            <person name="Dupont C.L."/>
        </authorList>
    </citation>
    <scope>NUCLEOTIDE SEQUENCE</scope>
    <source>
        <strain evidence="1">GL11</strain>
    </source>
</reference>
<sequence>MSARACATAAGNWTGATTARCRANVPPSATSNAASMRACRVIASAERGVPSQPVRCTHEQIDLAGPGPAARPCIG</sequence>
<proteinExistence type="predicted"/>